<sequence length="180" mass="21020">MSFQQNNAKSTDYLTSGWSALDRNELTKNRAATPNEQLKYSYKDWTWTKNQRNSAYKRYSSANMESTLSRQQKYDASVAPQYWTWGNHMRDCKVSLQEGAAPNYSWAPKYTQPHSEPPDYQHNVYIPGTTSDYSTLKLAPRGELDVYNTFSTFGKKKRFISHYEQSFDRDDDLLSNSLFK</sequence>
<accession>A0A4U5V6T0</accession>
<dbReference type="EMBL" id="CM014092">
    <property type="protein sequence ID" value="TKS83536.1"/>
    <property type="molecule type" value="Genomic_DNA"/>
</dbReference>
<evidence type="ECO:0000313" key="2">
    <source>
        <dbReference type="Proteomes" id="UP000298787"/>
    </source>
</evidence>
<organism evidence="1 2">
    <name type="scientific">Collichthys lucidus</name>
    <name type="common">Big head croaker</name>
    <name type="synonym">Sciaena lucida</name>
    <dbReference type="NCBI Taxonomy" id="240159"/>
    <lineage>
        <taxon>Eukaryota</taxon>
        <taxon>Metazoa</taxon>
        <taxon>Chordata</taxon>
        <taxon>Craniata</taxon>
        <taxon>Vertebrata</taxon>
        <taxon>Euteleostomi</taxon>
        <taxon>Actinopterygii</taxon>
        <taxon>Neopterygii</taxon>
        <taxon>Teleostei</taxon>
        <taxon>Neoteleostei</taxon>
        <taxon>Acanthomorphata</taxon>
        <taxon>Eupercaria</taxon>
        <taxon>Sciaenidae</taxon>
        <taxon>Collichthys</taxon>
    </lineage>
</organism>
<name>A0A4U5V6T0_COLLU</name>
<proteinExistence type="predicted"/>
<reference evidence="1 2" key="1">
    <citation type="submission" date="2019-01" db="EMBL/GenBank/DDBJ databases">
        <title>Genome Assembly of Collichthys lucidus.</title>
        <authorList>
            <person name="Cai M."/>
            <person name="Xiao S."/>
        </authorList>
    </citation>
    <scope>NUCLEOTIDE SEQUENCE [LARGE SCALE GENOMIC DNA]</scope>
    <source>
        <strain evidence="1">JT15FE1705JMU</strain>
        <tissue evidence="1">Muscle</tissue>
    </source>
</reference>
<protein>
    <submittedName>
        <fullName evidence="1">Uncharacterized protein</fullName>
    </submittedName>
</protein>
<gene>
    <name evidence="1" type="ORF">D9C73_017649</name>
</gene>
<dbReference type="STRING" id="240159.A0A4U5V6T0"/>
<keyword evidence="2" id="KW-1185">Reference proteome</keyword>
<evidence type="ECO:0000313" key="1">
    <source>
        <dbReference type="EMBL" id="TKS83536.1"/>
    </source>
</evidence>
<dbReference type="AlphaFoldDB" id="A0A4U5V6T0"/>
<dbReference type="Proteomes" id="UP000298787">
    <property type="component" value="Chromosome 15"/>
</dbReference>